<feature type="compositionally biased region" description="Low complexity" evidence="5">
    <location>
        <begin position="727"/>
        <end position="741"/>
    </location>
</feature>
<feature type="transmembrane region" description="Helical" evidence="6">
    <location>
        <begin position="303"/>
        <end position="327"/>
    </location>
</feature>
<dbReference type="PANTHER" id="PTHR15549:SF26">
    <property type="entry name" value="AXIAL BUDDING PATTERN PROTEIN 2-RELATED"/>
    <property type="match status" value="1"/>
</dbReference>
<feature type="compositionally biased region" description="Polar residues" evidence="5">
    <location>
        <begin position="782"/>
        <end position="792"/>
    </location>
</feature>
<dbReference type="Gene3D" id="2.60.120.260">
    <property type="entry name" value="Galactose-binding domain-like"/>
    <property type="match status" value="2"/>
</dbReference>
<feature type="region of interest" description="Disordered" evidence="5">
    <location>
        <begin position="271"/>
        <end position="294"/>
    </location>
</feature>
<feature type="compositionally biased region" description="Low complexity" evidence="5">
    <location>
        <begin position="862"/>
        <end position="874"/>
    </location>
</feature>
<dbReference type="GO" id="GO:0071944">
    <property type="term" value="C:cell periphery"/>
    <property type="evidence" value="ECO:0007669"/>
    <property type="project" value="UniProtKB-ARBA"/>
</dbReference>
<evidence type="ECO:0000256" key="2">
    <source>
        <dbReference type="ARBA" id="ARBA00022692"/>
    </source>
</evidence>
<feature type="region of interest" description="Disordered" evidence="5">
    <location>
        <begin position="501"/>
        <end position="526"/>
    </location>
</feature>
<feature type="region of interest" description="Disordered" evidence="5">
    <location>
        <begin position="616"/>
        <end position="635"/>
    </location>
</feature>
<feature type="region of interest" description="Disordered" evidence="5">
    <location>
        <begin position="566"/>
        <end position="585"/>
    </location>
</feature>
<feature type="compositionally biased region" description="Low complexity" evidence="5">
    <location>
        <begin position="968"/>
        <end position="982"/>
    </location>
</feature>
<dbReference type="Proteomes" id="UP000054988">
    <property type="component" value="Unassembled WGS sequence"/>
</dbReference>
<feature type="compositionally biased region" description="Polar residues" evidence="5">
    <location>
        <begin position="748"/>
        <end position="763"/>
    </location>
</feature>
<dbReference type="EMBL" id="LATX01002469">
    <property type="protein sequence ID" value="KTB28587.1"/>
    <property type="molecule type" value="Genomic_DNA"/>
</dbReference>
<feature type="compositionally biased region" description="Low complexity" evidence="5">
    <location>
        <begin position="423"/>
        <end position="444"/>
    </location>
</feature>
<keyword evidence="2 6" id="KW-0812">Transmembrane</keyword>
<feature type="compositionally biased region" description="Low complexity" evidence="5">
    <location>
        <begin position="911"/>
        <end position="921"/>
    </location>
</feature>
<evidence type="ECO:0000313" key="8">
    <source>
        <dbReference type="Proteomes" id="UP000054988"/>
    </source>
</evidence>
<accession>A0A0W0EX29</accession>
<gene>
    <name evidence="7" type="ORF">WG66_18790</name>
</gene>
<feature type="compositionally biased region" description="Pro residues" evidence="5">
    <location>
        <begin position="895"/>
        <end position="910"/>
    </location>
</feature>
<feature type="region of interest" description="Disordered" evidence="5">
    <location>
        <begin position="334"/>
        <end position="366"/>
    </location>
</feature>
<dbReference type="PANTHER" id="PTHR15549">
    <property type="entry name" value="PAIRED IMMUNOGLOBULIN-LIKE TYPE 2 RECEPTOR"/>
    <property type="match status" value="1"/>
</dbReference>
<sequence>MAVEDIVVDDSSPTIFYTPFSDTFGTIPNFPAGWNALLNFSFAGFPIQVSRNMSTVHATSRDGASLSINFQGMPSTKRTLLGSANGAAYDILLDGSSNSLVQTDNLPAFMLASVGDLPNGNHTVSLTARARQGTPLLAFDGAVITSEVPDQGDGAAPTSQPIEDLINLRGQWSTNSQFHQSNTAGDTAQASFMGSSLQIRGRISPNGGNYAVNLQNITSRYSARSSFIQDDTLLFYAGGLDPNTIHSFELVNEDGGLLMLAVNRTTAFAAGSPNPTSSSGPTMSPTSVPVGSSSSDSLSKGTIAALVLAGILGFLLITGTLFYLFVYRPRRRRRKSMPRTVRPNGRFNNEVLDIGPGSSGGRDASDFQRWKREVEGQNQDKNLGLGLVFSHTPSPKEKVLSSLDLDSAEDEEDRSARSFSFTPSPNNRSANSSNKSGSLRSWLSGKRGKGSPSSIPSYNIDLPPLQASAMARSSSEPPAGHIEPRSSFSGITSLSYVSSSEDPSRRFSFNRPEASSSSNLHERTDGQGLLLLNDTLSTSRRSGDDSVYQPTLSIQQAPQVFVQEVASSYDDSEQSSTRPRGLARSFSARTGEATFATFGIGRRGDDRLSVQLDRLEESPAAPPPPPPLPKEPSRERLLSDTTLRPDHQGRFIDVRTGSPFRVDLEQRPTLEHRRGQSTGSVVGPRRMSVRFEEGRAEVPSSIQRLSVAGGLKPLPLPPKALFRLSPQPLSSMSSPELDSPSFLDLEAGSSSASQKTGDQEQPGSSQSRYSASFSSHPLGGQSRWSSTTPSSHGNHHRRESTDDSQSSRMSATTSPSYNFPFPVSLPASPHHPEGHKPSPPVSPSSSPDNRNILGRLDSHTNPVSPVESVPVSISDLTFRHSDSDDSEGAGRSVPRLPPHPPLPSMPPTPTQPSTSQTTPRPAYVISRSMGSGTPIATPANPVTPANAPTRASVLPPPLTALSRHSHSRSLSSDLLSPLGRRPLGPRDSKH</sequence>
<feature type="region of interest" description="Disordered" evidence="5">
    <location>
        <begin position="665"/>
        <end position="685"/>
    </location>
</feature>
<protein>
    <submittedName>
        <fullName evidence="7">Uncharacterized protein</fullName>
    </submittedName>
</protein>
<organism evidence="7 8">
    <name type="scientific">Moniliophthora roreri</name>
    <name type="common">Frosty pod rot fungus</name>
    <name type="synonym">Monilia roreri</name>
    <dbReference type="NCBI Taxonomy" id="221103"/>
    <lineage>
        <taxon>Eukaryota</taxon>
        <taxon>Fungi</taxon>
        <taxon>Dikarya</taxon>
        <taxon>Basidiomycota</taxon>
        <taxon>Agaricomycotina</taxon>
        <taxon>Agaricomycetes</taxon>
        <taxon>Agaricomycetidae</taxon>
        <taxon>Agaricales</taxon>
        <taxon>Marasmiineae</taxon>
        <taxon>Marasmiaceae</taxon>
        <taxon>Moniliophthora</taxon>
    </lineage>
</organism>
<feature type="compositionally biased region" description="Polar residues" evidence="5">
    <location>
        <begin position="803"/>
        <end position="817"/>
    </location>
</feature>
<feature type="compositionally biased region" description="Low complexity" evidence="5">
    <location>
        <begin position="764"/>
        <end position="775"/>
    </location>
</feature>
<feature type="compositionally biased region" description="Pro residues" evidence="5">
    <location>
        <begin position="620"/>
        <end position="630"/>
    </location>
</feature>
<dbReference type="InterPro" id="IPR051694">
    <property type="entry name" value="Immunoregulatory_rcpt-like"/>
</dbReference>
<comment type="caution">
    <text evidence="7">The sequence shown here is derived from an EMBL/GenBank/DDBJ whole genome shotgun (WGS) entry which is preliminary data.</text>
</comment>
<evidence type="ECO:0000256" key="6">
    <source>
        <dbReference type="SAM" id="Phobius"/>
    </source>
</evidence>
<feature type="compositionally biased region" description="Low complexity" evidence="5">
    <location>
        <begin position="933"/>
        <end position="951"/>
    </location>
</feature>
<dbReference type="GO" id="GO:0016020">
    <property type="term" value="C:membrane"/>
    <property type="evidence" value="ECO:0007669"/>
    <property type="project" value="UniProtKB-SubCell"/>
</dbReference>
<feature type="compositionally biased region" description="Low complexity" evidence="5">
    <location>
        <begin position="272"/>
        <end position="294"/>
    </location>
</feature>
<evidence type="ECO:0000256" key="5">
    <source>
        <dbReference type="SAM" id="MobiDB-lite"/>
    </source>
</evidence>
<proteinExistence type="predicted"/>
<evidence type="ECO:0000256" key="4">
    <source>
        <dbReference type="ARBA" id="ARBA00023136"/>
    </source>
</evidence>
<keyword evidence="4 6" id="KW-0472">Membrane</keyword>
<feature type="region of interest" description="Disordered" evidence="5">
    <location>
        <begin position="397"/>
        <end position="461"/>
    </location>
</feature>
<comment type="subcellular location">
    <subcellularLocation>
        <location evidence="1">Membrane</location>
        <topology evidence="1">Single-pass membrane protein</topology>
    </subcellularLocation>
</comment>
<reference evidence="7 8" key="1">
    <citation type="submission" date="2015-12" db="EMBL/GenBank/DDBJ databases">
        <title>Draft genome sequence of Moniliophthora roreri, the causal agent of frosty pod rot of cacao.</title>
        <authorList>
            <person name="Aime M.C."/>
            <person name="Diaz-Valderrama J.R."/>
            <person name="Kijpornyongpan T."/>
            <person name="Phillips-Mora W."/>
        </authorList>
    </citation>
    <scope>NUCLEOTIDE SEQUENCE [LARGE SCALE GENOMIC DNA]</scope>
    <source>
        <strain evidence="7 8">MCA 2952</strain>
    </source>
</reference>
<name>A0A0W0EX29_MONRR</name>
<evidence type="ECO:0000313" key="7">
    <source>
        <dbReference type="EMBL" id="KTB28587.1"/>
    </source>
</evidence>
<feature type="region of interest" description="Disordered" evidence="5">
    <location>
        <begin position="727"/>
        <end position="990"/>
    </location>
</feature>
<dbReference type="AlphaFoldDB" id="A0A0W0EX29"/>
<feature type="compositionally biased region" description="Basic and acidic residues" evidence="5">
    <location>
        <begin position="665"/>
        <end position="674"/>
    </location>
</feature>
<evidence type="ECO:0000256" key="3">
    <source>
        <dbReference type="ARBA" id="ARBA00022989"/>
    </source>
</evidence>
<evidence type="ECO:0000256" key="1">
    <source>
        <dbReference type="ARBA" id="ARBA00004167"/>
    </source>
</evidence>
<keyword evidence="3 6" id="KW-1133">Transmembrane helix</keyword>